<dbReference type="SMART" id="SM00823">
    <property type="entry name" value="PKS_PP"/>
    <property type="match status" value="2"/>
</dbReference>
<keyword evidence="3" id="KW-0812">Transmembrane</keyword>
<name>A0A853CIV8_9ACTN</name>
<feature type="transmembrane region" description="Helical" evidence="3">
    <location>
        <begin position="421"/>
        <end position="445"/>
    </location>
</feature>
<sequence>MTADVVAPPAAPATAVERGLAEVLADVLSVEEIGVEQHFFDDLGADSMLMARFCARVRKRPDLPAVAITDVYATPSVRALAGTLVDDGPARVQARFAGLLAEVLGTGSVGPDQNFFDDLGADSMLMTRFCARVRKAGGLPPVAITDVYRYPTVRTLADAVAVADAPAPVGRPPSVPAARATTGRYVLCGVLQVLLICGYAYGVAVVLQRGFDWIFAGGGFVDDYLRAVVAGGLGFLAACLVPIAAKWVLVGRWKPGRVRIWGLGYLRFWTVKTLVLLNPLALFAGTPVFSLYLRALGARVGRGVVVLTRHVPICTDLVALGDGTVVRNQTFLNGYRARAGWIETGRVELGRDVYVGERSVLDIGTVMGDGAQLGHASSLHEGQRVPAGQTWHGSPARPATADYRALGPEDARRGHAGVITALQAVLWFLVYVPVVSGGIALLLTAVPSLNVLLEPGSRALSDPGFFGIVLVSSAVVFLGSMALSAVGAVVGARLLRVLVRPGRVYPLHGIHYSAHRAITRLTNRRFFVEFFGDSSSVVHYLRWIGYRLRPLLQTGSNFGSELRHENPYECAVGRGTVIASGLTFLNADYTSTSFRVSRTTIGAQSFLGNDIVYPPRARTGEDVLLATKVLVPIDGPVREGVGLLGSPSFEIPRTVARDSRFNHLMEGEEFHRRLAAKNRHNGRTMAAWLAAKWVYAFGVTLFGLLAADLYASLGAVALAASEVAVLLFTVLHVSLVERAATGFRGMRPTYCSIYEVGFWRAERFFKMQSGPGLNAVFVGTPVQSWFWRLVGVRLGRRLFDDGCGMSEKNLVTIGDDVTLNAGSFIQCHSQEDFTFKSDRTSVGSGCTIGVAALVHYGVTMEDDAELGPDAFLMKGEEVPAGASWAGNPARDVRALRPGALR</sequence>
<dbReference type="InterPro" id="IPR036736">
    <property type="entry name" value="ACP-like_sf"/>
</dbReference>
<feature type="transmembrane region" description="Helical" evidence="3">
    <location>
        <begin position="184"/>
        <end position="207"/>
    </location>
</feature>
<protein>
    <submittedName>
        <fullName evidence="5">Non-ribosomal peptide synthetase-like protein</fullName>
    </submittedName>
</protein>
<keyword evidence="2" id="KW-0597">Phosphoprotein</keyword>
<dbReference type="GO" id="GO:0043041">
    <property type="term" value="P:amino acid activation for nonribosomal peptide biosynthetic process"/>
    <property type="evidence" value="ECO:0007669"/>
    <property type="project" value="TreeGrafter"/>
</dbReference>
<keyword evidence="3" id="KW-0472">Membrane</keyword>
<feature type="transmembrane region" description="Helical" evidence="3">
    <location>
        <begin position="227"/>
        <end position="249"/>
    </location>
</feature>
<evidence type="ECO:0000313" key="6">
    <source>
        <dbReference type="Proteomes" id="UP000541969"/>
    </source>
</evidence>
<feature type="domain" description="Carrier" evidence="4">
    <location>
        <begin position="83"/>
        <end position="164"/>
    </location>
</feature>
<feature type="transmembrane region" description="Helical" evidence="3">
    <location>
        <begin position="686"/>
        <end position="707"/>
    </location>
</feature>
<evidence type="ECO:0000256" key="2">
    <source>
        <dbReference type="ARBA" id="ARBA00022553"/>
    </source>
</evidence>
<dbReference type="SUPFAM" id="SSF51161">
    <property type="entry name" value="Trimeric LpxA-like enzymes"/>
    <property type="match status" value="2"/>
</dbReference>
<dbReference type="RefSeq" id="WP_179720166.1">
    <property type="nucleotide sequence ID" value="NZ_JACBZT010000001.1"/>
</dbReference>
<keyword evidence="6" id="KW-1185">Reference proteome</keyword>
<dbReference type="InterPro" id="IPR009081">
    <property type="entry name" value="PP-bd_ACP"/>
</dbReference>
<keyword evidence="3" id="KW-1133">Transmembrane helix</keyword>
<dbReference type="InterPro" id="IPR011004">
    <property type="entry name" value="Trimer_LpxA-like_sf"/>
</dbReference>
<comment type="caution">
    <text evidence="5">The sequence shown here is derived from an EMBL/GenBank/DDBJ whole genome shotgun (WGS) entry which is preliminary data.</text>
</comment>
<evidence type="ECO:0000256" key="3">
    <source>
        <dbReference type="SAM" id="Phobius"/>
    </source>
</evidence>
<dbReference type="Proteomes" id="UP000541969">
    <property type="component" value="Unassembled WGS sequence"/>
</dbReference>
<proteinExistence type="predicted"/>
<evidence type="ECO:0000259" key="4">
    <source>
        <dbReference type="PROSITE" id="PS50075"/>
    </source>
</evidence>
<organism evidence="5 6">
    <name type="scientific">Petropleomorpha daqingensis</name>
    <dbReference type="NCBI Taxonomy" id="2026353"/>
    <lineage>
        <taxon>Bacteria</taxon>
        <taxon>Bacillati</taxon>
        <taxon>Actinomycetota</taxon>
        <taxon>Actinomycetes</taxon>
        <taxon>Geodermatophilales</taxon>
        <taxon>Geodermatophilaceae</taxon>
        <taxon>Petropleomorpha</taxon>
    </lineage>
</organism>
<dbReference type="PROSITE" id="PS50075">
    <property type="entry name" value="CARRIER"/>
    <property type="match status" value="2"/>
</dbReference>
<dbReference type="Gene3D" id="1.10.1200.10">
    <property type="entry name" value="ACP-like"/>
    <property type="match status" value="2"/>
</dbReference>
<dbReference type="GO" id="GO:0031177">
    <property type="term" value="F:phosphopantetheine binding"/>
    <property type="evidence" value="ECO:0007669"/>
    <property type="project" value="InterPro"/>
</dbReference>
<dbReference type="PANTHER" id="PTHR45527:SF1">
    <property type="entry name" value="FATTY ACID SYNTHASE"/>
    <property type="match status" value="1"/>
</dbReference>
<dbReference type="AlphaFoldDB" id="A0A853CIV8"/>
<keyword evidence="1" id="KW-0596">Phosphopantetheine</keyword>
<dbReference type="Pfam" id="PF00550">
    <property type="entry name" value="PP-binding"/>
    <property type="match status" value="2"/>
</dbReference>
<feature type="transmembrane region" description="Helical" evidence="3">
    <location>
        <begin position="465"/>
        <end position="490"/>
    </location>
</feature>
<dbReference type="GO" id="GO:0005829">
    <property type="term" value="C:cytosol"/>
    <property type="evidence" value="ECO:0007669"/>
    <property type="project" value="TreeGrafter"/>
</dbReference>
<reference evidence="5 6" key="1">
    <citation type="submission" date="2020-07" db="EMBL/GenBank/DDBJ databases">
        <title>Sequencing the genomes of 1000 actinobacteria strains.</title>
        <authorList>
            <person name="Klenk H.-P."/>
        </authorList>
    </citation>
    <scope>NUCLEOTIDE SEQUENCE [LARGE SCALE GENOMIC DNA]</scope>
    <source>
        <strain evidence="5 6">DSM 104001</strain>
    </source>
</reference>
<dbReference type="PANTHER" id="PTHR45527">
    <property type="entry name" value="NONRIBOSOMAL PEPTIDE SYNTHETASE"/>
    <property type="match status" value="1"/>
</dbReference>
<evidence type="ECO:0000256" key="1">
    <source>
        <dbReference type="ARBA" id="ARBA00022450"/>
    </source>
</evidence>
<dbReference type="EMBL" id="JACBZT010000001">
    <property type="protein sequence ID" value="NYJ07944.1"/>
    <property type="molecule type" value="Genomic_DNA"/>
</dbReference>
<dbReference type="NCBIfam" id="TIGR02353">
    <property type="entry name" value="NRPS_term_dom"/>
    <property type="match status" value="1"/>
</dbReference>
<dbReference type="GO" id="GO:0044550">
    <property type="term" value="P:secondary metabolite biosynthetic process"/>
    <property type="evidence" value="ECO:0007669"/>
    <property type="project" value="TreeGrafter"/>
</dbReference>
<evidence type="ECO:0000313" key="5">
    <source>
        <dbReference type="EMBL" id="NYJ07944.1"/>
    </source>
</evidence>
<dbReference type="InterPro" id="IPR012728">
    <property type="entry name" value="Pls/PosA_C"/>
</dbReference>
<dbReference type="InterPro" id="IPR020806">
    <property type="entry name" value="PKS_PP-bd"/>
</dbReference>
<dbReference type="Gene3D" id="2.160.10.10">
    <property type="entry name" value="Hexapeptide repeat proteins"/>
    <property type="match status" value="2"/>
</dbReference>
<feature type="transmembrane region" description="Helical" evidence="3">
    <location>
        <begin position="713"/>
        <end position="736"/>
    </location>
</feature>
<accession>A0A853CIV8</accession>
<dbReference type="SUPFAM" id="SSF47336">
    <property type="entry name" value="ACP-like"/>
    <property type="match status" value="2"/>
</dbReference>
<feature type="domain" description="Carrier" evidence="4">
    <location>
        <begin position="11"/>
        <end position="88"/>
    </location>
</feature>
<gene>
    <name evidence="5" type="ORF">GGQ55_004222</name>
</gene>